<dbReference type="InterPro" id="IPR035965">
    <property type="entry name" value="PAS-like_dom_sf"/>
</dbReference>
<dbReference type="Pfam" id="PF00990">
    <property type="entry name" value="GGDEF"/>
    <property type="match status" value="1"/>
</dbReference>
<evidence type="ECO:0000313" key="4">
    <source>
        <dbReference type="EMBL" id="PSJ38785.1"/>
    </source>
</evidence>
<dbReference type="InterPro" id="IPR029787">
    <property type="entry name" value="Nucleotide_cyclase"/>
</dbReference>
<dbReference type="SUPFAM" id="SSF55073">
    <property type="entry name" value="Nucleotide cyclase"/>
    <property type="match status" value="1"/>
</dbReference>
<dbReference type="InterPro" id="IPR001633">
    <property type="entry name" value="EAL_dom"/>
</dbReference>
<sequence length="912" mass="97534">MRQNGNEHLRQARFAGVSKGGVEPARAISTADFLIDLRPPGDEAEAVLAGARGATIAAAIPFLAAAHLVWAGVLLVTLIAQGRPAGMVPLPLIALLALDFLLWGLVRRTGGRPHLRLQIVLGHALLSGCLCLVIALLLQDDTSLPVKAAFLLLAGTGIAAWFTIPPLLAAGCLATIAGVTLIGSNPVTIGIVIAATASLGVFGLVRAGELISGIRARFDAERVAHTALRLVAEFEESKRGWFWETDPDGRITYLSDEFARQLAGDAEDVVGRPMQDLLRVGVAAAEGVAPGEGQDAGDAEHGLEAREARRLLAFHLSARFPFADVAVRAPSAEEAWWSVSGTPHFDPCGRFLGFRGIGTNLSEQSRSEAETSKLARYDSLTGLPNRPTMRAMLDAALTNAAERLQGCALLMIDLDRFKQVNDTLGHPAGDTLLKLVALRLGGVIGDDGQVGRLGGDEFEAILPGIAEESRLSEIARRMIDAVSEPYEIEGHRIEIGTSVGIAVARPGKAYSNALIRDADLALYAAKAAGRGTFRLFAPHMHAEAAERQILESELREALAKNQLRLHFQPIVESLSEEVVAFEALLRWQHPTRGLLLPSVLVPLAEEIGLMPRIGDWVVRTACAEAARWPEHVRIAVNLSPSQFADAALGTVVANALAASGLAPERLELEITEAVFPADGVGPERILKALKGLGVRLALDNFGTGRSGLGHLRESPLDKIKIDQSFVRGAAAPHSRNAAIIRSIVVLAESLGMDTTAEGAETLEEVTLIRSLGCSQVQGFIFGKPVPCDQALALASASNPSGGEAGFARPPRHRLIRMGALQIGEERLPVRLRNISEGGAMIECDRTLSPDTPVQLDLEDAGRLEADVRWCQRGQIGLRFVARFELARLARSKPTRPKAVMPRYLEPPNKRQG</sequence>
<dbReference type="Pfam" id="PF00563">
    <property type="entry name" value="EAL"/>
    <property type="match status" value="1"/>
</dbReference>
<dbReference type="Gene3D" id="2.40.10.220">
    <property type="entry name" value="predicted glycosyltransferase like domains"/>
    <property type="match status" value="1"/>
</dbReference>
<feature type="transmembrane region" description="Helical" evidence="1">
    <location>
        <begin position="86"/>
        <end position="105"/>
    </location>
</feature>
<dbReference type="InterPro" id="IPR013656">
    <property type="entry name" value="PAS_4"/>
</dbReference>
<dbReference type="InterPro" id="IPR035919">
    <property type="entry name" value="EAL_sf"/>
</dbReference>
<dbReference type="GO" id="GO:0035438">
    <property type="term" value="F:cyclic-di-GMP binding"/>
    <property type="evidence" value="ECO:0007669"/>
    <property type="project" value="InterPro"/>
</dbReference>
<dbReference type="SUPFAM" id="SSF141868">
    <property type="entry name" value="EAL domain-like"/>
    <property type="match status" value="1"/>
</dbReference>
<gene>
    <name evidence="4" type="ORF">C7I55_15765</name>
</gene>
<feature type="transmembrane region" description="Helical" evidence="1">
    <location>
        <begin position="189"/>
        <end position="208"/>
    </location>
</feature>
<dbReference type="InterPro" id="IPR043128">
    <property type="entry name" value="Rev_trsase/Diguanyl_cyclase"/>
</dbReference>
<evidence type="ECO:0000259" key="3">
    <source>
        <dbReference type="PROSITE" id="PS50887"/>
    </source>
</evidence>
<dbReference type="CDD" id="cd01948">
    <property type="entry name" value="EAL"/>
    <property type="match status" value="1"/>
</dbReference>
<dbReference type="PANTHER" id="PTHR44757">
    <property type="entry name" value="DIGUANYLATE CYCLASE DGCP"/>
    <property type="match status" value="1"/>
</dbReference>
<dbReference type="CDD" id="cd01949">
    <property type="entry name" value="GGDEF"/>
    <property type="match status" value="1"/>
</dbReference>
<comment type="caution">
    <text evidence="4">The sequence shown here is derived from an EMBL/GenBank/DDBJ whole genome shotgun (WGS) entry which is preliminary data.</text>
</comment>
<keyword evidence="5" id="KW-1185">Reference proteome</keyword>
<keyword evidence="1" id="KW-0812">Transmembrane</keyword>
<dbReference type="NCBIfam" id="TIGR00254">
    <property type="entry name" value="GGDEF"/>
    <property type="match status" value="1"/>
</dbReference>
<dbReference type="AlphaFoldDB" id="A0A2P7QLF2"/>
<name>A0A2P7QLF2_9SPHN</name>
<dbReference type="SMART" id="SM00052">
    <property type="entry name" value="EAL"/>
    <property type="match status" value="1"/>
</dbReference>
<feature type="domain" description="GGDEF" evidence="3">
    <location>
        <begin position="405"/>
        <end position="538"/>
    </location>
</feature>
<dbReference type="PROSITE" id="PS50887">
    <property type="entry name" value="GGDEF"/>
    <property type="match status" value="1"/>
</dbReference>
<dbReference type="Gene3D" id="3.30.70.270">
    <property type="match status" value="1"/>
</dbReference>
<dbReference type="InterPro" id="IPR000014">
    <property type="entry name" value="PAS"/>
</dbReference>
<evidence type="ECO:0000313" key="5">
    <source>
        <dbReference type="Proteomes" id="UP000241167"/>
    </source>
</evidence>
<evidence type="ECO:0000256" key="1">
    <source>
        <dbReference type="SAM" id="Phobius"/>
    </source>
</evidence>
<keyword evidence="1" id="KW-1133">Transmembrane helix</keyword>
<dbReference type="SMART" id="SM00267">
    <property type="entry name" value="GGDEF"/>
    <property type="match status" value="1"/>
</dbReference>
<dbReference type="InterPro" id="IPR009875">
    <property type="entry name" value="PilZ_domain"/>
</dbReference>
<keyword evidence="1" id="KW-0472">Membrane</keyword>
<accession>A0A2P7QLF2</accession>
<dbReference type="Proteomes" id="UP000241167">
    <property type="component" value="Unassembled WGS sequence"/>
</dbReference>
<dbReference type="Pfam" id="PF07238">
    <property type="entry name" value="PilZ"/>
    <property type="match status" value="1"/>
</dbReference>
<dbReference type="PROSITE" id="PS50883">
    <property type="entry name" value="EAL"/>
    <property type="match status" value="1"/>
</dbReference>
<dbReference type="InterPro" id="IPR000160">
    <property type="entry name" value="GGDEF_dom"/>
</dbReference>
<dbReference type="InterPro" id="IPR052155">
    <property type="entry name" value="Biofilm_reg_signaling"/>
</dbReference>
<dbReference type="SUPFAM" id="SSF141371">
    <property type="entry name" value="PilZ domain-like"/>
    <property type="match status" value="1"/>
</dbReference>
<organism evidence="4 5">
    <name type="scientific">Allosphingosinicella deserti</name>
    <dbReference type="NCBI Taxonomy" id="2116704"/>
    <lineage>
        <taxon>Bacteria</taxon>
        <taxon>Pseudomonadati</taxon>
        <taxon>Pseudomonadota</taxon>
        <taxon>Alphaproteobacteria</taxon>
        <taxon>Sphingomonadales</taxon>
        <taxon>Sphingomonadaceae</taxon>
        <taxon>Allosphingosinicella</taxon>
    </lineage>
</organism>
<proteinExistence type="predicted"/>
<feature type="domain" description="EAL" evidence="2">
    <location>
        <begin position="547"/>
        <end position="798"/>
    </location>
</feature>
<evidence type="ECO:0000259" key="2">
    <source>
        <dbReference type="PROSITE" id="PS50883"/>
    </source>
</evidence>
<dbReference type="CDD" id="cd00130">
    <property type="entry name" value="PAS"/>
    <property type="match status" value="1"/>
</dbReference>
<feature type="transmembrane region" description="Helical" evidence="1">
    <location>
        <begin position="158"/>
        <end position="182"/>
    </location>
</feature>
<reference evidence="4 5" key="1">
    <citation type="submission" date="2018-03" db="EMBL/GenBank/DDBJ databases">
        <title>The draft genome of Sphingosinicella sp. GL-C-18.</title>
        <authorList>
            <person name="Liu L."/>
            <person name="Li L."/>
            <person name="Liang L."/>
            <person name="Zhang X."/>
            <person name="Wang T."/>
        </authorList>
    </citation>
    <scope>NUCLEOTIDE SEQUENCE [LARGE SCALE GENOMIC DNA]</scope>
    <source>
        <strain evidence="4 5">GL-C-18</strain>
    </source>
</reference>
<protein>
    <submittedName>
        <fullName evidence="4">Diguanylate cyclase</fullName>
    </submittedName>
</protein>
<feature type="transmembrane region" description="Helical" evidence="1">
    <location>
        <begin position="117"/>
        <end position="138"/>
    </location>
</feature>
<dbReference type="Gene3D" id="3.30.450.20">
    <property type="entry name" value="PAS domain"/>
    <property type="match status" value="1"/>
</dbReference>
<feature type="transmembrane region" description="Helical" evidence="1">
    <location>
        <begin position="56"/>
        <end position="80"/>
    </location>
</feature>
<dbReference type="EMBL" id="PXYI01000005">
    <property type="protein sequence ID" value="PSJ38785.1"/>
    <property type="molecule type" value="Genomic_DNA"/>
</dbReference>
<dbReference type="Pfam" id="PF08448">
    <property type="entry name" value="PAS_4"/>
    <property type="match status" value="1"/>
</dbReference>
<dbReference type="PANTHER" id="PTHR44757:SF2">
    <property type="entry name" value="BIOFILM ARCHITECTURE MAINTENANCE PROTEIN MBAA"/>
    <property type="match status" value="1"/>
</dbReference>
<dbReference type="Gene3D" id="3.20.20.450">
    <property type="entry name" value="EAL domain"/>
    <property type="match status" value="1"/>
</dbReference>
<dbReference type="SUPFAM" id="SSF55785">
    <property type="entry name" value="PYP-like sensor domain (PAS domain)"/>
    <property type="match status" value="1"/>
</dbReference>